<proteinExistence type="predicted"/>
<dbReference type="EMBL" id="JAPUUL010003360">
    <property type="protein sequence ID" value="KAJ8123357.1"/>
    <property type="molecule type" value="Genomic_DNA"/>
</dbReference>
<comment type="caution">
    <text evidence="1">The sequence shown here is derived from an EMBL/GenBank/DDBJ whole genome shotgun (WGS) entry which is preliminary data.</text>
</comment>
<reference evidence="1" key="1">
    <citation type="submission" date="2022-12" db="EMBL/GenBank/DDBJ databases">
        <title>Genome Sequence of Lasiodiplodia mahajangana.</title>
        <authorList>
            <person name="Buettner E."/>
        </authorList>
    </citation>
    <scope>NUCLEOTIDE SEQUENCE</scope>
    <source>
        <strain evidence="1">VT137</strain>
    </source>
</reference>
<protein>
    <submittedName>
        <fullName evidence="1">Uncharacterized protein</fullName>
    </submittedName>
</protein>
<organism evidence="1 2">
    <name type="scientific">Lasiodiplodia mahajangana</name>
    <dbReference type="NCBI Taxonomy" id="1108764"/>
    <lineage>
        <taxon>Eukaryota</taxon>
        <taxon>Fungi</taxon>
        <taxon>Dikarya</taxon>
        <taxon>Ascomycota</taxon>
        <taxon>Pezizomycotina</taxon>
        <taxon>Dothideomycetes</taxon>
        <taxon>Dothideomycetes incertae sedis</taxon>
        <taxon>Botryosphaeriales</taxon>
        <taxon>Botryosphaeriaceae</taxon>
        <taxon>Lasiodiplodia</taxon>
    </lineage>
</organism>
<gene>
    <name evidence="1" type="ORF">O1611_g9612</name>
</gene>
<dbReference type="Proteomes" id="UP001153332">
    <property type="component" value="Unassembled WGS sequence"/>
</dbReference>
<keyword evidence="2" id="KW-1185">Reference proteome</keyword>
<evidence type="ECO:0000313" key="1">
    <source>
        <dbReference type="EMBL" id="KAJ8123357.1"/>
    </source>
</evidence>
<accession>A0ACC2J7T8</accession>
<name>A0ACC2J7T8_9PEZI</name>
<evidence type="ECO:0000313" key="2">
    <source>
        <dbReference type="Proteomes" id="UP001153332"/>
    </source>
</evidence>
<sequence>MKTKLVVCCDGTSNSEYLGEDRSPLTNVSRISRAIRPSQGDCRQVVLYLPGIGTDENNPLNSWNQGLGIGLISQIKKAYTFLCHNYCDETDDDIILIGFSRGAFAVRCIMDLVLKKGLLYKENLHHFPDLFQEWMHSPRNNDDTSETDSDEADPDETDLDKTNSIVRKPNIRVCALWDSVNSVGFPRPWPLNRGKPTMGFVDSRLPNGVENAFQAISLFEHRFHFHPIVLRRPKKGKCVLEQCWFPGYHGDIGGGNKTEALAHFALAWMIVKLRTFLSIDETALWSRGNGELTWVLPKIQDPYYSWFGWKAAGSAHRQPRIEFWDADGIYSANVRRLAPQYNAKEDFSREKIHASVRFMSQNGYLKNHFDKSRSLRGISPIMEGGRWVWVLSLYTVIRGWEWVKSWFVKTKPTGVDYKLWEAGLEGEEQDVLVAWAENDQELLLAPENTLPGAKDPETMTVNFRAWVADPFNNPRLQSAGASTGT</sequence>